<dbReference type="PANTHER" id="PTHR43130">
    <property type="entry name" value="ARAC-FAMILY TRANSCRIPTIONAL REGULATOR"/>
    <property type="match status" value="1"/>
</dbReference>
<dbReference type="OrthoDB" id="543156at2759"/>
<dbReference type="GeneID" id="40726080"/>
<accession>A0A4V6EU46</accession>
<reference evidence="1 2" key="1">
    <citation type="submission" date="2019-05" db="EMBL/GenBank/DDBJ databases">
        <title>Sporisorium graminicola CBS 10092 draft sequencing and annotation.</title>
        <authorList>
            <person name="Solano-Gonzalez S."/>
            <person name="Caddick M.X."/>
            <person name="Darby A."/>
        </authorList>
    </citation>
    <scope>NUCLEOTIDE SEQUENCE [LARGE SCALE GENOMIC DNA]</scope>
    <source>
        <strain evidence="1 2">CBS 10092</strain>
    </source>
</reference>
<dbReference type="EMBL" id="SRRM01000011">
    <property type="protein sequence ID" value="TKY88089.1"/>
    <property type="molecule type" value="Genomic_DNA"/>
</dbReference>
<dbReference type="RefSeq" id="XP_029740074.1">
    <property type="nucleotide sequence ID" value="XM_029883783.1"/>
</dbReference>
<dbReference type="InterPro" id="IPR029062">
    <property type="entry name" value="Class_I_gatase-like"/>
</dbReference>
<protein>
    <recommendedName>
        <fullName evidence="3">DJ-1/PfpI domain-containing protein</fullName>
    </recommendedName>
</protein>
<gene>
    <name evidence="1" type="ORF">EX895_003185</name>
</gene>
<keyword evidence="2" id="KW-1185">Reference proteome</keyword>
<dbReference type="Gene3D" id="3.40.50.880">
    <property type="match status" value="1"/>
</dbReference>
<evidence type="ECO:0000313" key="1">
    <source>
        <dbReference type="EMBL" id="TKY88089.1"/>
    </source>
</evidence>
<organism evidence="1 2">
    <name type="scientific">Sporisorium graminicola</name>
    <dbReference type="NCBI Taxonomy" id="280036"/>
    <lineage>
        <taxon>Eukaryota</taxon>
        <taxon>Fungi</taxon>
        <taxon>Dikarya</taxon>
        <taxon>Basidiomycota</taxon>
        <taxon>Ustilaginomycotina</taxon>
        <taxon>Ustilaginomycetes</taxon>
        <taxon>Ustilaginales</taxon>
        <taxon>Ustilaginaceae</taxon>
        <taxon>Sporisorium</taxon>
    </lineage>
</organism>
<proteinExistence type="predicted"/>
<dbReference type="SUPFAM" id="SSF52317">
    <property type="entry name" value="Class I glutamine amidotransferase-like"/>
    <property type="match status" value="1"/>
</dbReference>
<dbReference type="GO" id="GO:0006355">
    <property type="term" value="P:regulation of DNA-templated transcription"/>
    <property type="evidence" value="ECO:0007669"/>
    <property type="project" value="TreeGrafter"/>
</dbReference>
<dbReference type="PANTHER" id="PTHR43130:SF2">
    <property type="entry name" value="DJ-1_PFPI DOMAIN-CONTAINING PROTEIN"/>
    <property type="match status" value="1"/>
</dbReference>
<name>A0A4V6EU46_9BASI</name>
<comment type="caution">
    <text evidence="1">The sequence shown here is derived from an EMBL/GenBank/DDBJ whole genome shotgun (WGS) entry which is preliminary data.</text>
</comment>
<dbReference type="AlphaFoldDB" id="A0A4V6EU46"/>
<dbReference type="InterPro" id="IPR052158">
    <property type="entry name" value="INH-QAR"/>
</dbReference>
<evidence type="ECO:0008006" key="3">
    <source>
        <dbReference type="Google" id="ProtNLM"/>
    </source>
</evidence>
<dbReference type="KEGG" id="sgra:EX895_003185"/>
<sequence>MGIETLNQRIVHDRNRITAGGVTAGIDFGLSLLQLLKGDDVAKLTQLLIEYNPEPPIHAGSPEAAGPELVATARQTFQSHVDKAVQILATPASL</sequence>
<evidence type="ECO:0000313" key="2">
    <source>
        <dbReference type="Proteomes" id="UP000306050"/>
    </source>
</evidence>
<dbReference type="Proteomes" id="UP000306050">
    <property type="component" value="Chromosome SGRAM_19"/>
</dbReference>